<protein>
    <submittedName>
        <fullName evidence="3">Uncharacterized protein</fullName>
    </submittedName>
</protein>
<reference evidence="3" key="1">
    <citation type="journal article" date="2024" name="Gigascience">
        <title>Chromosome-level genome of the poultry shaft louse Menopon gallinae provides insight into the host-switching and adaptive evolution of parasitic lice.</title>
        <authorList>
            <person name="Xu Y."/>
            <person name="Ma L."/>
            <person name="Liu S."/>
            <person name="Liang Y."/>
            <person name="Liu Q."/>
            <person name="He Z."/>
            <person name="Tian L."/>
            <person name="Duan Y."/>
            <person name="Cai W."/>
            <person name="Li H."/>
            <person name="Song F."/>
        </authorList>
    </citation>
    <scope>NUCLEOTIDE SEQUENCE</scope>
    <source>
        <strain evidence="3">Cailab_2023a</strain>
    </source>
</reference>
<keyword evidence="2" id="KW-0732">Signal</keyword>
<feature type="transmembrane region" description="Helical" evidence="1">
    <location>
        <begin position="208"/>
        <end position="227"/>
    </location>
</feature>
<evidence type="ECO:0000313" key="3">
    <source>
        <dbReference type="EMBL" id="KAL0273573.1"/>
    </source>
</evidence>
<dbReference type="EMBL" id="JARGDH010000003">
    <property type="protein sequence ID" value="KAL0273573.1"/>
    <property type="molecule type" value="Genomic_DNA"/>
</dbReference>
<keyword evidence="1" id="KW-1133">Transmembrane helix</keyword>
<accession>A0AAW2HW50</accession>
<evidence type="ECO:0000256" key="1">
    <source>
        <dbReference type="SAM" id="Phobius"/>
    </source>
</evidence>
<keyword evidence="1" id="KW-0472">Membrane</keyword>
<sequence length="301" mass="33678">MSPLLFCLSVSLLFVAHYSKTTYGLLDITKDCNFGRNTSQYLTNQMGASDIAVHMIRKKGLAECRLIYITNKDNYIMFVLEFLDWNEGEPHCRGQDSSLIVVARGSKEVNVCESIDPSLALFRITSKHNVSLVIKAHDLGGIKVTATTLRDPNKGNCYSYEIPCRYGSIKYCMTRFAYCDGNPNCGVKDSSDEEKNYCYRSVAVNPSMVLVGLTIGTITCVLLVALLRKLLPARKGTFIFKEDETLSDTDRANCQRNYEVFVRVLYGTSDVNFTADPHDTGHPPRGSLTLKKFNVKKKIGD</sequence>
<name>A0AAW2HW50_9NEOP</name>
<keyword evidence="1" id="KW-0812">Transmembrane</keyword>
<gene>
    <name evidence="3" type="ORF">PYX00_006211</name>
</gene>
<organism evidence="3">
    <name type="scientific">Menopon gallinae</name>
    <name type="common">poultry shaft louse</name>
    <dbReference type="NCBI Taxonomy" id="328185"/>
    <lineage>
        <taxon>Eukaryota</taxon>
        <taxon>Metazoa</taxon>
        <taxon>Ecdysozoa</taxon>
        <taxon>Arthropoda</taxon>
        <taxon>Hexapoda</taxon>
        <taxon>Insecta</taxon>
        <taxon>Pterygota</taxon>
        <taxon>Neoptera</taxon>
        <taxon>Paraneoptera</taxon>
        <taxon>Psocodea</taxon>
        <taxon>Troctomorpha</taxon>
        <taxon>Phthiraptera</taxon>
        <taxon>Amblycera</taxon>
        <taxon>Menoponidae</taxon>
        <taxon>Menopon</taxon>
    </lineage>
</organism>
<proteinExistence type="predicted"/>
<comment type="caution">
    <text evidence="3">The sequence shown here is derived from an EMBL/GenBank/DDBJ whole genome shotgun (WGS) entry which is preliminary data.</text>
</comment>
<feature type="signal peptide" evidence="2">
    <location>
        <begin position="1"/>
        <end position="21"/>
    </location>
</feature>
<evidence type="ECO:0000256" key="2">
    <source>
        <dbReference type="SAM" id="SignalP"/>
    </source>
</evidence>
<dbReference type="EMBL" id="JARGDH010000003">
    <property type="protein sequence ID" value="KAL0273572.1"/>
    <property type="molecule type" value="Genomic_DNA"/>
</dbReference>
<dbReference type="AlphaFoldDB" id="A0AAW2HW50"/>
<feature type="chain" id="PRO_5044477031" evidence="2">
    <location>
        <begin position="22"/>
        <end position="301"/>
    </location>
</feature>